<dbReference type="PANTHER" id="PTHR47843">
    <property type="entry name" value="BTB DOMAIN-CONTAINING PROTEIN-RELATED"/>
    <property type="match status" value="1"/>
</dbReference>
<dbReference type="InterPro" id="IPR011333">
    <property type="entry name" value="SKP1/BTB/POZ_sf"/>
</dbReference>
<organism evidence="1 2">
    <name type="scientific">Escovopsis weberi</name>
    <dbReference type="NCBI Taxonomy" id="150374"/>
    <lineage>
        <taxon>Eukaryota</taxon>
        <taxon>Fungi</taxon>
        <taxon>Dikarya</taxon>
        <taxon>Ascomycota</taxon>
        <taxon>Pezizomycotina</taxon>
        <taxon>Sordariomycetes</taxon>
        <taxon>Hypocreomycetidae</taxon>
        <taxon>Hypocreales</taxon>
        <taxon>Hypocreaceae</taxon>
        <taxon>Escovopsis</taxon>
    </lineage>
</organism>
<dbReference type="STRING" id="150374.A0A0M9VT69"/>
<comment type="caution">
    <text evidence="1">The sequence shown here is derived from an EMBL/GenBank/DDBJ whole genome shotgun (WGS) entry which is preliminary data.</text>
</comment>
<dbReference type="OrthoDB" id="1022638at2759"/>
<evidence type="ECO:0000313" key="2">
    <source>
        <dbReference type="Proteomes" id="UP000053831"/>
    </source>
</evidence>
<proteinExistence type="predicted"/>
<sequence>MDPDQIRVHKDKSFDLSGPSIEVLVGHPPDDATTTFSVHESLIRGASRFFDKALRGEWLEARTRAVPCATDAATFEVFLHWLYRRALPVRIDSPGHEGNAEYLALARAWVLGDMVQADGFRDAAADAMIRKAASKAADGATWFPVGGVIRYVYDNTAQGAQVRRLLVDLYTHHGHGNWISEWAKGEDLPKEFLMDLVVGLLDKRTSPNRGFVSGLAGCEYHEHAPGECYRARKRAP</sequence>
<dbReference type="Gene3D" id="3.30.710.10">
    <property type="entry name" value="Potassium Channel Kv1.1, Chain A"/>
    <property type="match status" value="1"/>
</dbReference>
<reference evidence="1 2" key="1">
    <citation type="submission" date="2015-07" db="EMBL/GenBank/DDBJ databases">
        <title>The genome of the fungus Escovopsis weberi, a specialized disease agent of ant agriculture.</title>
        <authorList>
            <person name="de Man T.J."/>
            <person name="Stajich J.E."/>
            <person name="Kubicek C.P."/>
            <person name="Chenthamara K."/>
            <person name="Atanasova L."/>
            <person name="Druzhinina I.S."/>
            <person name="Birnbaum S."/>
            <person name="Barribeau S.M."/>
            <person name="Teiling C."/>
            <person name="Suen G."/>
            <person name="Currie C."/>
            <person name="Gerardo N.M."/>
        </authorList>
    </citation>
    <scope>NUCLEOTIDE SEQUENCE [LARGE SCALE GENOMIC DNA]</scope>
</reference>
<accession>A0A0M9VT69</accession>
<evidence type="ECO:0000313" key="1">
    <source>
        <dbReference type="EMBL" id="KOS18473.1"/>
    </source>
</evidence>
<dbReference type="CDD" id="cd18186">
    <property type="entry name" value="BTB_POZ_ZBTB_KLHL-like"/>
    <property type="match status" value="1"/>
</dbReference>
<keyword evidence="2" id="KW-1185">Reference proteome</keyword>
<evidence type="ECO:0008006" key="3">
    <source>
        <dbReference type="Google" id="ProtNLM"/>
    </source>
</evidence>
<name>A0A0M9VT69_ESCWE</name>
<dbReference type="Proteomes" id="UP000053831">
    <property type="component" value="Unassembled WGS sequence"/>
</dbReference>
<gene>
    <name evidence="1" type="ORF">ESCO_000116</name>
</gene>
<dbReference type="AlphaFoldDB" id="A0A0M9VT69"/>
<dbReference type="PANTHER" id="PTHR47843:SF2">
    <property type="entry name" value="BTB DOMAIN-CONTAINING PROTEIN"/>
    <property type="match status" value="1"/>
</dbReference>
<dbReference type="EMBL" id="LGSR01000020">
    <property type="protein sequence ID" value="KOS18473.1"/>
    <property type="molecule type" value="Genomic_DNA"/>
</dbReference>
<protein>
    <recommendedName>
        <fullName evidence="3">BTB domain-containing protein</fullName>
    </recommendedName>
</protein>